<proteinExistence type="predicted"/>
<feature type="compositionally biased region" description="Polar residues" evidence="1">
    <location>
        <begin position="129"/>
        <end position="141"/>
    </location>
</feature>
<dbReference type="Proteomes" id="UP000054321">
    <property type="component" value="Unassembled WGS sequence"/>
</dbReference>
<feature type="compositionally biased region" description="Polar residues" evidence="1">
    <location>
        <begin position="148"/>
        <end position="162"/>
    </location>
</feature>
<dbReference type="InParanoid" id="A0A0C3CFG7"/>
<feature type="region of interest" description="Disordered" evidence="1">
    <location>
        <begin position="176"/>
        <end position="246"/>
    </location>
</feature>
<feature type="region of interest" description="Disordered" evidence="1">
    <location>
        <begin position="129"/>
        <end position="162"/>
    </location>
</feature>
<feature type="compositionally biased region" description="Low complexity" evidence="1">
    <location>
        <begin position="178"/>
        <end position="187"/>
    </location>
</feature>
<gene>
    <name evidence="2" type="ORF">OIDMADRAFT_182054</name>
</gene>
<accession>A0A0C3CFG7</accession>
<evidence type="ECO:0000313" key="2">
    <source>
        <dbReference type="EMBL" id="KIM97673.1"/>
    </source>
</evidence>
<feature type="region of interest" description="Disordered" evidence="1">
    <location>
        <begin position="65"/>
        <end position="103"/>
    </location>
</feature>
<organism evidence="2 3">
    <name type="scientific">Oidiodendron maius (strain Zn)</name>
    <dbReference type="NCBI Taxonomy" id="913774"/>
    <lineage>
        <taxon>Eukaryota</taxon>
        <taxon>Fungi</taxon>
        <taxon>Dikarya</taxon>
        <taxon>Ascomycota</taxon>
        <taxon>Pezizomycotina</taxon>
        <taxon>Leotiomycetes</taxon>
        <taxon>Leotiomycetes incertae sedis</taxon>
        <taxon>Myxotrichaceae</taxon>
        <taxon>Oidiodendron</taxon>
    </lineage>
</organism>
<dbReference type="EMBL" id="KN832881">
    <property type="protein sequence ID" value="KIM97673.1"/>
    <property type="molecule type" value="Genomic_DNA"/>
</dbReference>
<sequence>MSGIERSHVEIFVHTSAPSRGQDDARYRALAQAYLDFEPANRMRPDDPTVDVSQDGHTDILVPESQASYHPNGEPETVSSSNTSSEADLVNQQPSSQAQESTDLSFSSVLDNVHSPAIQHLLATRSHFSAGTQTQNSSDSWQPPPSTIADSQPEDNLTTTASDSPAKVLERYLHQMESSKVSSSGPSPLNPDESRGLPNASMHDNPSLRLPVAGISTVPSEISSPSPLGSMEVQPHAPRGDGKSIPYSQVSRDALKICHFESSSDPAQTSSGARKQQVINAFGSQTLNATRPSLTQPIDKALAETAIQSKRTASTPAPTQSSQLSSSFKVSYASVLEIRPPPPAISMSPLTIDMLRTPPLDQLERKMPLHILYRPQHQTRDLRDVERGYWLIRCETWKEELQKRTWDCLGNFIAKGQAGWAVWCVREEDFRTVRVYCWGAIVGYIYLLLYMASENKIKGSSACWIGGDGQVVVTMPSQ</sequence>
<dbReference type="AlphaFoldDB" id="A0A0C3CFG7"/>
<evidence type="ECO:0000256" key="1">
    <source>
        <dbReference type="SAM" id="MobiDB-lite"/>
    </source>
</evidence>
<feature type="compositionally biased region" description="Polar residues" evidence="1">
    <location>
        <begin position="217"/>
        <end position="227"/>
    </location>
</feature>
<evidence type="ECO:0000313" key="3">
    <source>
        <dbReference type="Proteomes" id="UP000054321"/>
    </source>
</evidence>
<protein>
    <submittedName>
        <fullName evidence="2">Uncharacterized protein</fullName>
    </submittedName>
</protein>
<reference evidence="2 3" key="1">
    <citation type="submission" date="2014-04" db="EMBL/GenBank/DDBJ databases">
        <authorList>
            <consortium name="DOE Joint Genome Institute"/>
            <person name="Kuo A."/>
            <person name="Martino E."/>
            <person name="Perotto S."/>
            <person name="Kohler A."/>
            <person name="Nagy L.G."/>
            <person name="Floudas D."/>
            <person name="Copeland A."/>
            <person name="Barry K.W."/>
            <person name="Cichocki N."/>
            <person name="Veneault-Fourrey C."/>
            <person name="LaButti K."/>
            <person name="Lindquist E.A."/>
            <person name="Lipzen A."/>
            <person name="Lundell T."/>
            <person name="Morin E."/>
            <person name="Murat C."/>
            <person name="Sun H."/>
            <person name="Tunlid A."/>
            <person name="Henrissat B."/>
            <person name="Grigoriev I.V."/>
            <person name="Hibbett D.S."/>
            <person name="Martin F."/>
            <person name="Nordberg H.P."/>
            <person name="Cantor M.N."/>
            <person name="Hua S.X."/>
        </authorList>
    </citation>
    <scope>NUCLEOTIDE SEQUENCE [LARGE SCALE GENOMIC DNA]</scope>
    <source>
        <strain evidence="2 3">Zn</strain>
    </source>
</reference>
<feature type="compositionally biased region" description="Polar residues" evidence="1">
    <location>
        <begin position="77"/>
        <end position="103"/>
    </location>
</feature>
<keyword evidence="3" id="KW-1185">Reference proteome</keyword>
<dbReference type="STRING" id="913774.A0A0C3CFG7"/>
<dbReference type="OrthoDB" id="5395975at2759"/>
<name>A0A0C3CFG7_OIDMZ</name>
<reference evidence="3" key="2">
    <citation type="submission" date="2015-01" db="EMBL/GenBank/DDBJ databases">
        <title>Evolutionary Origins and Diversification of the Mycorrhizal Mutualists.</title>
        <authorList>
            <consortium name="DOE Joint Genome Institute"/>
            <consortium name="Mycorrhizal Genomics Consortium"/>
            <person name="Kohler A."/>
            <person name="Kuo A."/>
            <person name="Nagy L.G."/>
            <person name="Floudas D."/>
            <person name="Copeland A."/>
            <person name="Barry K.W."/>
            <person name="Cichocki N."/>
            <person name="Veneault-Fourrey C."/>
            <person name="LaButti K."/>
            <person name="Lindquist E.A."/>
            <person name="Lipzen A."/>
            <person name="Lundell T."/>
            <person name="Morin E."/>
            <person name="Murat C."/>
            <person name="Riley R."/>
            <person name="Ohm R."/>
            <person name="Sun H."/>
            <person name="Tunlid A."/>
            <person name="Henrissat B."/>
            <person name="Grigoriev I.V."/>
            <person name="Hibbett D.S."/>
            <person name="Martin F."/>
        </authorList>
    </citation>
    <scope>NUCLEOTIDE SEQUENCE [LARGE SCALE GENOMIC DNA]</scope>
    <source>
        <strain evidence="3">Zn</strain>
    </source>
</reference>
<dbReference type="HOGENOM" id="CLU_031892_1_1_1"/>